<organism evidence="2">
    <name type="scientific">Salmonella muenchen</name>
    <dbReference type="NCBI Taxonomy" id="596"/>
    <lineage>
        <taxon>Bacteria</taxon>
        <taxon>Pseudomonadati</taxon>
        <taxon>Pseudomonadota</taxon>
        <taxon>Gammaproteobacteria</taxon>
        <taxon>Enterobacterales</taxon>
        <taxon>Enterobacteriaceae</taxon>
        <taxon>Salmonella</taxon>
    </lineage>
</organism>
<evidence type="ECO:0000313" key="2">
    <source>
        <dbReference type="EMBL" id="EBS0563390.1"/>
    </source>
</evidence>
<protein>
    <submittedName>
        <fullName evidence="2">Uncharacterized protein</fullName>
    </submittedName>
</protein>
<dbReference type="EMBL" id="AAGUDP010000006">
    <property type="protein sequence ID" value="EBS0563390.1"/>
    <property type="molecule type" value="Genomic_DNA"/>
</dbReference>
<gene>
    <name evidence="2" type="ORF">DTU56_09685</name>
</gene>
<evidence type="ECO:0000256" key="1">
    <source>
        <dbReference type="SAM" id="MobiDB-lite"/>
    </source>
</evidence>
<name>A0A5U8XM39_SALMU</name>
<dbReference type="AlphaFoldDB" id="A0A5U8XM39"/>
<reference evidence="2" key="1">
    <citation type="submission" date="2018-07" db="EMBL/GenBank/DDBJ databases">
        <authorList>
            <person name="Ashton P.M."/>
            <person name="Dallman T."/>
            <person name="Nair S."/>
            <person name="De Pinna E."/>
            <person name="Peters T."/>
            <person name="Grant K."/>
        </authorList>
    </citation>
    <scope>NUCLEOTIDE SEQUENCE</scope>
    <source>
        <strain evidence="2">142535</strain>
    </source>
</reference>
<feature type="region of interest" description="Disordered" evidence="1">
    <location>
        <begin position="175"/>
        <end position="207"/>
    </location>
</feature>
<proteinExistence type="predicted"/>
<accession>A0A5U8XM39</accession>
<comment type="caution">
    <text evidence="2">The sequence shown here is derived from an EMBL/GenBank/DDBJ whole genome shotgun (WGS) entry which is preliminary data.</text>
</comment>
<sequence>MTEQQKPVRELTEIEKFQLEQVKELESTFVNLTGATRYSDSTFRRLGLPILTGLLDDTFNPLLWAEFIGSNYVPLEILTDDLRDVLFTLPPLLMPGPAIIARDNQQSLSDASTEIALQGEIIAENGGILINQLINSTAGAIDRAMYGMNFERARQTIATLNEVFEHYGIEGRIEYPEGLSEPDPASRPTAEQPKERERYAIDDGDAL</sequence>
<feature type="compositionally biased region" description="Basic and acidic residues" evidence="1">
    <location>
        <begin position="192"/>
        <end position="201"/>
    </location>
</feature>